<proteinExistence type="predicted"/>
<dbReference type="EMBL" id="KB644415">
    <property type="protein sequence ID" value="EPS33476.1"/>
    <property type="molecule type" value="Genomic_DNA"/>
</dbReference>
<accession>S7ZXH8</accession>
<name>S7ZXH8_PENO1</name>
<dbReference type="HOGENOM" id="CLU_2740855_0_0_1"/>
<protein>
    <submittedName>
        <fullName evidence="1">Uncharacterized protein</fullName>
    </submittedName>
</protein>
<evidence type="ECO:0000313" key="1">
    <source>
        <dbReference type="EMBL" id="EPS33476.1"/>
    </source>
</evidence>
<sequence length="71" mass="7657">MIGQSLTIWISMQCGINNLPITTLLGLDFVTQPVLTSLPASIFRPGQPKPQAADPAVCASPPIFHFQTDSY</sequence>
<keyword evidence="2" id="KW-1185">Reference proteome</keyword>
<dbReference type="AlphaFoldDB" id="S7ZXH8"/>
<organism evidence="1 2">
    <name type="scientific">Penicillium oxalicum (strain 114-2 / CGMCC 5302)</name>
    <name type="common">Penicillium decumbens</name>
    <dbReference type="NCBI Taxonomy" id="933388"/>
    <lineage>
        <taxon>Eukaryota</taxon>
        <taxon>Fungi</taxon>
        <taxon>Dikarya</taxon>
        <taxon>Ascomycota</taxon>
        <taxon>Pezizomycotina</taxon>
        <taxon>Eurotiomycetes</taxon>
        <taxon>Eurotiomycetidae</taxon>
        <taxon>Eurotiales</taxon>
        <taxon>Aspergillaceae</taxon>
        <taxon>Penicillium</taxon>
    </lineage>
</organism>
<reference evidence="1 2" key="1">
    <citation type="journal article" date="2013" name="PLoS ONE">
        <title>Genomic and secretomic analyses reveal unique features of the lignocellulolytic enzyme system of Penicillium decumbens.</title>
        <authorList>
            <person name="Liu G."/>
            <person name="Zhang L."/>
            <person name="Wei X."/>
            <person name="Zou G."/>
            <person name="Qin Y."/>
            <person name="Ma L."/>
            <person name="Li J."/>
            <person name="Zheng H."/>
            <person name="Wang S."/>
            <person name="Wang C."/>
            <person name="Xun L."/>
            <person name="Zhao G.-P."/>
            <person name="Zhou Z."/>
            <person name="Qu Y."/>
        </authorList>
    </citation>
    <scope>NUCLEOTIDE SEQUENCE [LARGE SCALE GENOMIC DNA]</scope>
    <source>
        <strain evidence="2">114-2 / CGMCC 5302</strain>
    </source>
</reference>
<evidence type="ECO:0000313" key="2">
    <source>
        <dbReference type="Proteomes" id="UP000019376"/>
    </source>
</evidence>
<dbReference type="Proteomes" id="UP000019376">
    <property type="component" value="Unassembled WGS sequence"/>
</dbReference>
<gene>
    <name evidence="1" type="ORF">PDE_08438</name>
</gene>